<gene>
    <name evidence="1" type="ORF">QFZ26_002015</name>
</gene>
<dbReference type="RefSeq" id="WP_307041718.1">
    <property type="nucleotide sequence ID" value="NZ_JAUSYY010000001.1"/>
</dbReference>
<sequence>MSTAVVAYEAASLTERREYAQTLAAAGDLIPKGLWSEARPGPDGKIIPPAPSPGKVLLVIETGAMLGLHPAAALQSINVVEGRATLSAQLIAALIRKAGNRLEIRKTGSIPTGDYSVTVVGTIAATGEEFSATWDIARAIRAGLVDSYKQNAQGVWEVRARSSKGGIKPWEAYAEVMPVWRAISEVSRFGFSDVTFGLYSTEELTDGGPSLPVAAPDPEPSEDWAGQIAAAETREALDDIAARLSSSGEGTDKLRTAWLARAGFLAREEDVVDAEVVEAAEEDVERDEAAIADAAAAAFEAEPEDEVQP</sequence>
<accession>A0ABU0R8S0</accession>
<comment type="caution">
    <text evidence="1">The sequence shown here is derived from an EMBL/GenBank/DDBJ whole genome shotgun (WGS) entry which is preliminary data.</text>
</comment>
<keyword evidence="2" id="KW-1185">Reference proteome</keyword>
<dbReference type="Proteomes" id="UP001239083">
    <property type="component" value="Unassembled WGS sequence"/>
</dbReference>
<reference evidence="1 2" key="1">
    <citation type="submission" date="2023-07" db="EMBL/GenBank/DDBJ databases">
        <title>Comparative genomics of wheat-associated soil bacteria to identify genetic determinants of phenazine resistance.</title>
        <authorList>
            <person name="Mouncey N."/>
        </authorList>
    </citation>
    <scope>NUCLEOTIDE SEQUENCE [LARGE SCALE GENOMIC DNA]</scope>
    <source>
        <strain evidence="1 2">V3I3</strain>
    </source>
</reference>
<organism evidence="1 2">
    <name type="scientific">Agromyces ramosus</name>
    <dbReference type="NCBI Taxonomy" id="33879"/>
    <lineage>
        <taxon>Bacteria</taxon>
        <taxon>Bacillati</taxon>
        <taxon>Actinomycetota</taxon>
        <taxon>Actinomycetes</taxon>
        <taxon>Micrococcales</taxon>
        <taxon>Microbacteriaceae</taxon>
        <taxon>Agromyces</taxon>
    </lineage>
</organism>
<dbReference type="EMBL" id="JAUSYY010000001">
    <property type="protein sequence ID" value="MDQ0894460.1"/>
    <property type="molecule type" value="Genomic_DNA"/>
</dbReference>
<evidence type="ECO:0000313" key="1">
    <source>
        <dbReference type="EMBL" id="MDQ0894460.1"/>
    </source>
</evidence>
<name>A0ABU0R8S0_9MICO</name>
<evidence type="ECO:0000313" key="2">
    <source>
        <dbReference type="Proteomes" id="UP001239083"/>
    </source>
</evidence>
<proteinExistence type="predicted"/>
<protein>
    <recommendedName>
        <fullName evidence="3">RecT family protein</fullName>
    </recommendedName>
</protein>
<evidence type="ECO:0008006" key="3">
    <source>
        <dbReference type="Google" id="ProtNLM"/>
    </source>
</evidence>